<protein>
    <recommendedName>
        <fullName evidence="9">ALOG domain-containing protein</fullName>
    </recommendedName>
</protein>
<accession>A0A8J5CBL3</accession>
<dbReference type="Proteomes" id="UP000734854">
    <property type="component" value="Unassembled WGS sequence"/>
</dbReference>
<evidence type="ECO:0000256" key="8">
    <source>
        <dbReference type="SAM" id="MobiDB-lite"/>
    </source>
</evidence>
<dbReference type="OrthoDB" id="1906822at2759"/>
<evidence type="ECO:0000256" key="5">
    <source>
        <dbReference type="ARBA" id="ARBA00023125"/>
    </source>
</evidence>
<keyword evidence="3" id="KW-0217">Developmental protein</keyword>
<dbReference type="GO" id="GO:0009299">
    <property type="term" value="P:mRNA transcription"/>
    <property type="evidence" value="ECO:0007669"/>
    <property type="project" value="TreeGrafter"/>
</dbReference>
<dbReference type="GO" id="GO:0009416">
    <property type="term" value="P:response to light stimulus"/>
    <property type="evidence" value="ECO:0007669"/>
    <property type="project" value="TreeGrafter"/>
</dbReference>
<dbReference type="GO" id="GO:0005634">
    <property type="term" value="C:nucleus"/>
    <property type="evidence" value="ECO:0007669"/>
    <property type="project" value="UniProtKB-SubCell"/>
</dbReference>
<feature type="region of interest" description="Disordered" evidence="8">
    <location>
        <begin position="161"/>
        <end position="198"/>
    </location>
</feature>
<comment type="caution">
    <text evidence="10">The sequence shown here is derived from an EMBL/GenBank/DDBJ whole genome shotgun (WGS) entry which is preliminary data.</text>
</comment>
<keyword evidence="7" id="KW-0539">Nucleus</keyword>
<dbReference type="Pfam" id="PF04852">
    <property type="entry name" value="ALOG_dom"/>
    <property type="match status" value="1"/>
</dbReference>
<keyword evidence="6" id="KW-0804">Transcription</keyword>
<dbReference type="PANTHER" id="PTHR31165:SF59">
    <property type="entry name" value="PROTEIN LIGHT-DEPENDENT SHORT HYPOCOTYLS 6"/>
    <property type="match status" value="1"/>
</dbReference>
<keyword evidence="5" id="KW-0238">DNA-binding</keyword>
<dbReference type="PANTHER" id="PTHR31165">
    <property type="entry name" value="PROTEIN G1-LIKE2"/>
    <property type="match status" value="1"/>
</dbReference>
<evidence type="ECO:0000313" key="10">
    <source>
        <dbReference type="EMBL" id="KAG6471842.1"/>
    </source>
</evidence>
<evidence type="ECO:0000256" key="7">
    <source>
        <dbReference type="ARBA" id="ARBA00023242"/>
    </source>
</evidence>
<gene>
    <name evidence="10" type="ORF">ZIOFF_069289</name>
</gene>
<feature type="compositionally biased region" description="Pro residues" evidence="8">
    <location>
        <begin position="23"/>
        <end position="32"/>
    </location>
</feature>
<keyword evidence="4" id="KW-0805">Transcription regulation</keyword>
<evidence type="ECO:0000259" key="9">
    <source>
        <dbReference type="PROSITE" id="PS51697"/>
    </source>
</evidence>
<dbReference type="EMBL" id="JACMSC010000020">
    <property type="protein sequence ID" value="KAG6471842.1"/>
    <property type="molecule type" value="Genomic_DNA"/>
</dbReference>
<name>A0A8J5CBL3_ZINOF</name>
<feature type="region of interest" description="Disordered" evidence="8">
    <location>
        <begin position="211"/>
        <end position="243"/>
    </location>
</feature>
<dbReference type="InterPro" id="IPR006936">
    <property type="entry name" value="ALOG_dom"/>
</dbReference>
<evidence type="ECO:0000256" key="4">
    <source>
        <dbReference type="ARBA" id="ARBA00023015"/>
    </source>
</evidence>
<proteinExistence type="inferred from homology"/>
<evidence type="ECO:0000256" key="1">
    <source>
        <dbReference type="ARBA" id="ARBA00004123"/>
    </source>
</evidence>
<evidence type="ECO:0000256" key="2">
    <source>
        <dbReference type="ARBA" id="ARBA00010308"/>
    </source>
</evidence>
<feature type="domain" description="ALOG" evidence="9">
    <location>
        <begin position="43"/>
        <end position="173"/>
    </location>
</feature>
<keyword evidence="11" id="KW-1185">Reference proteome</keyword>
<evidence type="ECO:0000256" key="3">
    <source>
        <dbReference type="ARBA" id="ARBA00022473"/>
    </source>
</evidence>
<comment type="subcellular location">
    <subcellularLocation>
        <location evidence="1">Nucleus</location>
    </subcellularLocation>
</comment>
<organism evidence="10 11">
    <name type="scientific">Zingiber officinale</name>
    <name type="common">Ginger</name>
    <name type="synonym">Amomum zingiber</name>
    <dbReference type="NCBI Taxonomy" id="94328"/>
    <lineage>
        <taxon>Eukaryota</taxon>
        <taxon>Viridiplantae</taxon>
        <taxon>Streptophyta</taxon>
        <taxon>Embryophyta</taxon>
        <taxon>Tracheophyta</taxon>
        <taxon>Spermatophyta</taxon>
        <taxon>Magnoliopsida</taxon>
        <taxon>Liliopsida</taxon>
        <taxon>Zingiberales</taxon>
        <taxon>Zingiberaceae</taxon>
        <taxon>Zingiber</taxon>
    </lineage>
</organism>
<dbReference type="InterPro" id="IPR040222">
    <property type="entry name" value="ALOG"/>
</dbReference>
<comment type="similarity">
    <text evidence="2">Belongs to the plant homeotic and developmental regulators ALOG protein family.</text>
</comment>
<feature type="compositionally biased region" description="Low complexity" evidence="8">
    <location>
        <begin position="188"/>
        <end position="198"/>
    </location>
</feature>
<dbReference type="PROSITE" id="PS51697">
    <property type="entry name" value="ALOG"/>
    <property type="match status" value="1"/>
</dbReference>
<reference evidence="10 11" key="1">
    <citation type="submission" date="2020-08" db="EMBL/GenBank/DDBJ databases">
        <title>Plant Genome Project.</title>
        <authorList>
            <person name="Zhang R.-G."/>
        </authorList>
    </citation>
    <scope>NUCLEOTIDE SEQUENCE [LARGE SCALE GENOMIC DNA]</scope>
    <source>
        <tissue evidence="10">Rhizome</tissue>
    </source>
</reference>
<dbReference type="AlphaFoldDB" id="A0A8J5CBL3"/>
<feature type="region of interest" description="Disordered" evidence="8">
    <location>
        <begin position="1"/>
        <end position="48"/>
    </location>
</feature>
<dbReference type="GO" id="GO:0003677">
    <property type="term" value="F:DNA binding"/>
    <property type="evidence" value="ECO:0007669"/>
    <property type="project" value="UniProtKB-KW"/>
</dbReference>
<evidence type="ECO:0000313" key="11">
    <source>
        <dbReference type="Proteomes" id="UP000734854"/>
    </source>
</evidence>
<sequence length="243" mass="25539">MEPAAVDSPVPGGGRDNEDDAPDPPQPPPPPQQQQQQQQKPSRYESQKRRDWNTFLQFLSNHYKPALPLALCGGPHVVEFLKYLDQFGKTKVHVAGCSHFGLPRPPGPCGCPTRQAWGSLDALIGRLRAAYDENASPTAGGPNPFGARAVKAHLREVRESQAKARGVAYDKKKRKRRHQLLLPPSGEGSSSAATSAATAVTVAVAGSSTAAAAAAAAATDQGGSLGIRDPGHADETGNLTSDS</sequence>
<evidence type="ECO:0000256" key="6">
    <source>
        <dbReference type="ARBA" id="ARBA00023163"/>
    </source>
</evidence>